<dbReference type="PANTHER" id="PTHR45887:SF1">
    <property type="entry name" value="TRANSLATION INITIATION FACTOR EIF-2B SUBUNIT EPSILON"/>
    <property type="match status" value="1"/>
</dbReference>
<dbReference type="InterPro" id="IPR016024">
    <property type="entry name" value="ARM-type_fold"/>
</dbReference>
<dbReference type="InterPro" id="IPR056764">
    <property type="entry name" value="LbH_EIF2B3/5"/>
</dbReference>
<dbReference type="PANTHER" id="PTHR45887">
    <property type="entry name" value="TRANSLATION INITIATION FACTOR EIF-2B SUBUNIT EPSILON"/>
    <property type="match status" value="1"/>
</dbReference>
<comment type="similarity">
    <text evidence="2">Belongs to the eIF-2B gamma/epsilon subunits family.</text>
</comment>
<name>A0A6P9AFE1_THRPL</name>
<reference evidence="9" key="1">
    <citation type="submission" date="2025-08" db="UniProtKB">
        <authorList>
            <consortium name="RefSeq"/>
        </authorList>
    </citation>
    <scope>IDENTIFICATION</scope>
    <source>
        <tissue evidence="9">Total insect</tissue>
    </source>
</reference>
<dbReference type="GO" id="GO:0005085">
    <property type="term" value="F:guanyl-nucleotide exchange factor activity"/>
    <property type="evidence" value="ECO:0007669"/>
    <property type="project" value="InterPro"/>
</dbReference>
<evidence type="ECO:0000256" key="4">
    <source>
        <dbReference type="ARBA" id="ARBA00044144"/>
    </source>
</evidence>
<dbReference type="InterPro" id="IPR044123">
    <property type="entry name" value="W2_eIF2B_epsilon"/>
</dbReference>
<dbReference type="GeneID" id="117654514"/>
<gene>
    <name evidence="9" type="primary">LOC117654514</name>
</gene>
<dbReference type="Gene3D" id="2.160.10.10">
    <property type="entry name" value="Hexapeptide repeat proteins"/>
    <property type="match status" value="1"/>
</dbReference>
<evidence type="ECO:0000256" key="5">
    <source>
        <dbReference type="ARBA" id="ARBA00044345"/>
    </source>
</evidence>
<comment type="subcellular location">
    <subcellularLocation>
        <location evidence="1">Cytoplasm</location>
        <location evidence="1">Cytosol</location>
    </subcellularLocation>
</comment>
<dbReference type="GO" id="GO:0003743">
    <property type="term" value="F:translation initiation factor activity"/>
    <property type="evidence" value="ECO:0007669"/>
    <property type="project" value="UniProtKB-KW"/>
</dbReference>
<evidence type="ECO:0000256" key="2">
    <source>
        <dbReference type="ARBA" id="ARBA00007878"/>
    </source>
</evidence>
<dbReference type="GO" id="GO:0005851">
    <property type="term" value="C:eukaryotic translation initiation factor 2B complex"/>
    <property type="evidence" value="ECO:0007669"/>
    <property type="project" value="TreeGrafter"/>
</dbReference>
<dbReference type="FunFam" id="1.25.40.180:FF:000022">
    <property type="entry name" value="Translation initiation factor eIF-2B epsilon subunit"/>
    <property type="match status" value="1"/>
</dbReference>
<dbReference type="KEGG" id="tpal:117654514"/>
<sequence>MSRNKSNKDLDSLKKEDVVQAVVVADNFSDAFVPLTNETPSCLLPLVNTCLLDHTLEWLSNSGVQEAFLFCSRHVEKVKEHIRKSKWGDSTSPLLLNTIVSETCLTLGDAMRDLDAKGLIRGDFILVMGDTVANVNLLPILEKHRKLQKVDKGLAMTVVYKYAGPSHVGRAPQDDVLVAVDKKTSKILFHQKRIASNDNKKVHIPMEVILDRPSIDIYNDVIDTHVSICSVSVLPLFSDNFDFQTREDFIKGLLMNEEILASSLAAYCLSDREYAASVNSWHMYKNVTQNMIHRWTFPLVPDMFTNEKEIYQYLRGNVYKQHPVTLASVECFLYIRSSIIEDDTVIGGGSEVGESSTIRRSVVGRNCHIGNGVKIEDSYVWDGCIIKDNCTIQRSVVGSNCVVGEGSVLSQGCILGQGVQCPPGYTGNTRLQSCQGDDDDLDMVGDAAYIVKLDNDDSDSEDDENQQIWSDLYCSNQIEEVDGDSDESSEMSDESDRSISPVLDDTKLFYNEVVDSLKRGYEDKLHCDNLILEINSSRYAYNVSMREVNLLVVKAILNLPKLESGSYLPQLWPLQTYFMPIYKNYIRNPTAQIDCLQALQELAMAEQELLTAVPKLLSVLYNQDILNEEVILKWHSELEGDSEAEDLYKVAGPFIKWLEEAEVESEDESD</sequence>
<dbReference type="Gene3D" id="3.90.550.10">
    <property type="entry name" value="Spore Coat Polysaccharide Biosynthesis Protein SpsA, Chain A"/>
    <property type="match status" value="1"/>
</dbReference>
<organism evidence="9">
    <name type="scientific">Thrips palmi</name>
    <name type="common">Melon thrips</name>
    <dbReference type="NCBI Taxonomy" id="161013"/>
    <lineage>
        <taxon>Eukaryota</taxon>
        <taxon>Metazoa</taxon>
        <taxon>Ecdysozoa</taxon>
        <taxon>Arthropoda</taxon>
        <taxon>Hexapoda</taxon>
        <taxon>Insecta</taxon>
        <taxon>Pterygota</taxon>
        <taxon>Neoptera</taxon>
        <taxon>Paraneoptera</taxon>
        <taxon>Thysanoptera</taxon>
        <taxon>Terebrantia</taxon>
        <taxon>Thripoidea</taxon>
        <taxon>Thripidae</taxon>
        <taxon>Thrips</taxon>
    </lineage>
</organism>
<dbReference type="FunCoup" id="A0A6P9AFE1">
    <property type="interactions" value="2237"/>
</dbReference>
<dbReference type="SUPFAM" id="SSF53448">
    <property type="entry name" value="Nucleotide-diphospho-sugar transferases"/>
    <property type="match status" value="1"/>
</dbReference>
<dbReference type="InterPro" id="IPR029044">
    <property type="entry name" value="Nucleotide-diphossugar_trans"/>
</dbReference>
<dbReference type="InterPro" id="IPR003307">
    <property type="entry name" value="W2_domain"/>
</dbReference>
<dbReference type="Gene3D" id="1.25.40.180">
    <property type="match status" value="1"/>
</dbReference>
<dbReference type="InterPro" id="IPR051956">
    <property type="entry name" value="eIF2B_epsilon"/>
</dbReference>
<keyword evidence="3" id="KW-0963">Cytoplasm</keyword>
<evidence type="ECO:0000313" key="9">
    <source>
        <dbReference type="RefSeq" id="XP_034257082.1"/>
    </source>
</evidence>
<evidence type="ECO:0000256" key="6">
    <source>
        <dbReference type="ARBA" id="ARBA00046432"/>
    </source>
</evidence>
<dbReference type="InterPro" id="IPR035543">
    <property type="entry name" value="eIF-2B_epsilon_N"/>
</dbReference>
<dbReference type="GO" id="GO:0031369">
    <property type="term" value="F:translation initiation factor binding"/>
    <property type="evidence" value="ECO:0007669"/>
    <property type="project" value="InterPro"/>
</dbReference>
<dbReference type="Pfam" id="PF02020">
    <property type="entry name" value="W2"/>
    <property type="match status" value="1"/>
</dbReference>
<dbReference type="InParanoid" id="A0A6P9AFE1"/>
<dbReference type="RefSeq" id="XP_034257082.1">
    <property type="nucleotide sequence ID" value="XM_034401191.1"/>
</dbReference>
<proteinExistence type="inferred from homology"/>
<accession>A0A6P9AFE1</accession>
<dbReference type="SUPFAM" id="SSF48371">
    <property type="entry name" value="ARM repeat"/>
    <property type="match status" value="1"/>
</dbReference>
<dbReference type="PROSITE" id="PS51363">
    <property type="entry name" value="W2"/>
    <property type="match status" value="1"/>
</dbReference>
<keyword evidence="9" id="KW-0648">Protein biosynthesis</keyword>
<protein>
    <recommendedName>
        <fullName evidence="4">Translation initiation factor eIF2B subunit epsilon</fullName>
    </recommendedName>
    <alternativeName>
        <fullName evidence="5">eIF2B GDP-GTP exchange factor subunit epsilon</fullName>
    </alternativeName>
</protein>
<dbReference type="OrthoDB" id="424572at2759"/>
<dbReference type="CDD" id="cd04197">
    <property type="entry name" value="eIF-2B_epsilon_N"/>
    <property type="match status" value="1"/>
</dbReference>
<comment type="subunit">
    <text evidence="6">Component of the translation initiation factor 2B (eIF2B) complex which is a heterodecamer of two sets of five different subunits: alpha, beta, gamma, delta and epsilon. Subunits alpha, beta and delta comprise a regulatory subcomplex and subunits epsilon and gamma comprise a catalytic subcomplex. Within the complex, the hexameric regulatory complex resides at the center, with the two heterodimeric catalytic subcomplexes bound on opposite sides.</text>
</comment>
<dbReference type="CDD" id="cd11558">
    <property type="entry name" value="W2_eIF2B_epsilon"/>
    <property type="match status" value="1"/>
</dbReference>
<dbReference type="FunFam" id="3.90.550.10:FF:000066">
    <property type="entry name" value="Translation initiation factor eIF-2B subunit epsilon"/>
    <property type="match status" value="1"/>
</dbReference>
<evidence type="ECO:0000313" key="8">
    <source>
        <dbReference type="Proteomes" id="UP000515158"/>
    </source>
</evidence>
<feature type="domain" description="W2" evidence="7">
    <location>
        <begin position="503"/>
        <end position="668"/>
    </location>
</feature>
<dbReference type="CTD" id="31156"/>
<evidence type="ECO:0000256" key="1">
    <source>
        <dbReference type="ARBA" id="ARBA00004514"/>
    </source>
</evidence>
<dbReference type="SMART" id="SM00515">
    <property type="entry name" value="eIF5C"/>
    <property type="match status" value="1"/>
</dbReference>
<dbReference type="Proteomes" id="UP000515158">
    <property type="component" value="Unplaced"/>
</dbReference>
<keyword evidence="8" id="KW-1185">Reference proteome</keyword>
<evidence type="ECO:0000256" key="3">
    <source>
        <dbReference type="ARBA" id="ARBA00022490"/>
    </source>
</evidence>
<dbReference type="AlphaFoldDB" id="A0A6P9AFE1"/>
<keyword evidence="9" id="KW-0396">Initiation factor</keyword>
<dbReference type="Pfam" id="PF25084">
    <property type="entry name" value="LbH_EIF2B"/>
    <property type="match status" value="1"/>
</dbReference>
<evidence type="ECO:0000259" key="7">
    <source>
        <dbReference type="PROSITE" id="PS51363"/>
    </source>
</evidence>
<dbReference type="GO" id="GO:0005829">
    <property type="term" value="C:cytosol"/>
    <property type="evidence" value="ECO:0007669"/>
    <property type="project" value="UniProtKB-SubCell"/>
</dbReference>